<dbReference type="Proteomes" id="UP000595140">
    <property type="component" value="Unassembled WGS sequence"/>
</dbReference>
<proteinExistence type="predicted"/>
<protein>
    <submittedName>
        <fullName evidence="2">Uncharacterized protein</fullName>
    </submittedName>
</protein>
<accession>A0A484NK25</accession>
<gene>
    <name evidence="2" type="ORF">CCAM_LOCUS43148</name>
</gene>
<name>A0A484NK25_9ASTE</name>
<evidence type="ECO:0000256" key="1">
    <source>
        <dbReference type="SAM" id="MobiDB-lite"/>
    </source>
</evidence>
<sequence>MPETVDNEIFDEAGMLTYRMKLPLIHISGFGGASHSVGESGCPVFDEQNRMIGLIAFVKAGSVFVVPTCVLRNFVSRHLATAMRLAPDAPPPPLPSSAASLPGPSQQIMRGRGSTSMRGRGSGHHKRRGPPSGKGSGSHHMKKMRKNFDKNPILRGRPSLIEGNKI</sequence>
<evidence type="ECO:0000313" key="2">
    <source>
        <dbReference type="EMBL" id="VFR01373.1"/>
    </source>
</evidence>
<evidence type="ECO:0000313" key="3">
    <source>
        <dbReference type="Proteomes" id="UP000595140"/>
    </source>
</evidence>
<dbReference type="AlphaFoldDB" id="A0A484NK25"/>
<reference evidence="2 3" key="1">
    <citation type="submission" date="2018-04" db="EMBL/GenBank/DDBJ databases">
        <authorList>
            <person name="Vogel A."/>
        </authorList>
    </citation>
    <scope>NUCLEOTIDE SEQUENCE [LARGE SCALE GENOMIC DNA]</scope>
</reference>
<keyword evidence="3" id="KW-1185">Reference proteome</keyword>
<feature type="compositionally biased region" description="Low complexity" evidence="1">
    <location>
        <begin position="96"/>
        <end position="119"/>
    </location>
</feature>
<organism evidence="2 3">
    <name type="scientific">Cuscuta campestris</name>
    <dbReference type="NCBI Taxonomy" id="132261"/>
    <lineage>
        <taxon>Eukaryota</taxon>
        <taxon>Viridiplantae</taxon>
        <taxon>Streptophyta</taxon>
        <taxon>Embryophyta</taxon>
        <taxon>Tracheophyta</taxon>
        <taxon>Spermatophyta</taxon>
        <taxon>Magnoliopsida</taxon>
        <taxon>eudicotyledons</taxon>
        <taxon>Gunneridae</taxon>
        <taxon>Pentapetalae</taxon>
        <taxon>asterids</taxon>
        <taxon>lamiids</taxon>
        <taxon>Solanales</taxon>
        <taxon>Convolvulaceae</taxon>
        <taxon>Cuscuteae</taxon>
        <taxon>Cuscuta</taxon>
        <taxon>Cuscuta subgen. Grammica</taxon>
        <taxon>Cuscuta sect. Cleistogrammica</taxon>
    </lineage>
</organism>
<dbReference type="EMBL" id="OOIL02006764">
    <property type="protein sequence ID" value="VFR01373.1"/>
    <property type="molecule type" value="Genomic_DNA"/>
</dbReference>
<feature type="region of interest" description="Disordered" evidence="1">
    <location>
        <begin position="87"/>
        <end position="166"/>
    </location>
</feature>